<evidence type="ECO:0000259" key="1">
    <source>
        <dbReference type="Pfam" id="PF01074"/>
    </source>
</evidence>
<dbReference type="GO" id="GO:0004559">
    <property type="term" value="F:alpha-mannosidase activity"/>
    <property type="evidence" value="ECO:0007669"/>
    <property type="project" value="InterPro"/>
</dbReference>
<gene>
    <name evidence="2" type="ORF">BN1097_680055</name>
</gene>
<name>A0A069AGS1_CLODI</name>
<dbReference type="RefSeq" id="WP_021366934.1">
    <property type="nucleotide sequence ID" value="NZ_BBYB01000182.1"/>
</dbReference>
<dbReference type="InterPro" id="IPR000602">
    <property type="entry name" value="Glyco_hydro_38_N"/>
</dbReference>
<dbReference type="AlphaFoldDB" id="A0A069AGS1"/>
<protein>
    <submittedName>
        <fullName evidence="2">Alpha-mannosidase</fullName>
    </submittedName>
</protein>
<dbReference type="PANTHER" id="PTHR46017">
    <property type="entry name" value="ALPHA-MANNOSIDASE 2C1"/>
    <property type="match status" value="1"/>
</dbReference>
<dbReference type="InterPro" id="IPR011330">
    <property type="entry name" value="Glyco_hydro/deAcase_b/a-brl"/>
</dbReference>
<sequence length="181" mass="21530">MKKTKVHVVPHSHWDREWYFTTSRSKIYLMKDFQDILDILEEKEDFKYFTMDAQASLLDDYLKWRPQDEYRIRDLVQRRRLVIGPWYTQTDQLVISGESIIRNLYYGIDRCNEFGEPMRVGYVPDSFGQSAQMPQIYRGFGIDSSLFWRGVSDDMVDTTEFIWKGSDGSKVLAVQIPFGYY</sequence>
<dbReference type="InterPro" id="IPR027291">
    <property type="entry name" value="Glyco_hydro_38_N_sf"/>
</dbReference>
<reference evidence="2" key="1">
    <citation type="submission" date="2014-07" db="EMBL/GenBank/DDBJ databases">
        <authorList>
            <person name="Monot Marc"/>
        </authorList>
    </citation>
    <scope>NUCLEOTIDE SEQUENCE</scope>
    <source>
        <strain evidence="2">7032994</strain>
    </source>
</reference>
<proteinExistence type="predicted"/>
<dbReference type="GO" id="GO:0006013">
    <property type="term" value="P:mannose metabolic process"/>
    <property type="evidence" value="ECO:0007669"/>
    <property type="project" value="InterPro"/>
</dbReference>
<dbReference type="EMBL" id="LK932407">
    <property type="protein sequence ID" value="CDS88474.1"/>
    <property type="molecule type" value="Genomic_DNA"/>
</dbReference>
<dbReference type="PANTHER" id="PTHR46017:SF2">
    <property type="entry name" value="MANNOSYLGLYCERATE HYDROLASE"/>
    <property type="match status" value="1"/>
</dbReference>
<accession>A0A069AGS1</accession>
<dbReference type="SUPFAM" id="SSF88713">
    <property type="entry name" value="Glycoside hydrolase/deacetylase"/>
    <property type="match status" value="1"/>
</dbReference>
<dbReference type="GO" id="GO:0009313">
    <property type="term" value="P:oligosaccharide catabolic process"/>
    <property type="evidence" value="ECO:0007669"/>
    <property type="project" value="TreeGrafter"/>
</dbReference>
<feature type="domain" description="Glycoside hydrolase family 38 N-terminal" evidence="1">
    <location>
        <begin position="5"/>
        <end position="181"/>
    </location>
</feature>
<organism evidence="2">
    <name type="scientific">Clostridioides difficile</name>
    <name type="common">Peptoclostridium difficile</name>
    <dbReference type="NCBI Taxonomy" id="1496"/>
    <lineage>
        <taxon>Bacteria</taxon>
        <taxon>Bacillati</taxon>
        <taxon>Bacillota</taxon>
        <taxon>Clostridia</taxon>
        <taxon>Peptostreptococcales</taxon>
        <taxon>Peptostreptococcaceae</taxon>
        <taxon>Clostridioides</taxon>
    </lineage>
</organism>
<dbReference type="Gene3D" id="3.20.110.10">
    <property type="entry name" value="Glycoside hydrolase 38, N terminal domain"/>
    <property type="match status" value="1"/>
</dbReference>
<evidence type="ECO:0000313" key="2">
    <source>
        <dbReference type="EMBL" id="CDS88474.1"/>
    </source>
</evidence>
<dbReference type="Pfam" id="PF01074">
    <property type="entry name" value="Glyco_hydro_38N"/>
    <property type="match status" value="1"/>
</dbReference>